<feature type="transmembrane region" description="Helical" evidence="2">
    <location>
        <begin position="51"/>
        <end position="71"/>
    </location>
</feature>
<feature type="region of interest" description="Disordered" evidence="1">
    <location>
        <begin position="112"/>
        <end position="143"/>
    </location>
</feature>
<evidence type="ECO:0000256" key="1">
    <source>
        <dbReference type="SAM" id="MobiDB-lite"/>
    </source>
</evidence>
<evidence type="ECO:0000256" key="2">
    <source>
        <dbReference type="SAM" id="Phobius"/>
    </source>
</evidence>
<name>A0AAQ3K4E6_9LILI</name>
<gene>
    <name evidence="3" type="ORF">Cni_G09647</name>
</gene>
<organism evidence="3 4">
    <name type="scientific">Canna indica</name>
    <name type="common">Indian-shot</name>
    <dbReference type="NCBI Taxonomy" id="4628"/>
    <lineage>
        <taxon>Eukaryota</taxon>
        <taxon>Viridiplantae</taxon>
        <taxon>Streptophyta</taxon>
        <taxon>Embryophyta</taxon>
        <taxon>Tracheophyta</taxon>
        <taxon>Spermatophyta</taxon>
        <taxon>Magnoliopsida</taxon>
        <taxon>Liliopsida</taxon>
        <taxon>Zingiberales</taxon>
        <taxon>Cannaceae</taxon>
        <taxon>Canna</taxon>
    </lineage>
</organism>
<proteinExistence type="predicted"/>
<dbReference type="AlphaFoldDB" id="A0AAQ3K4E6"/>
<protein>
    <submittedName>
        <fullName evidence="3">Uncharacterized protein</fullName>
    </submittedName>
</protein>
<keyword evidence="2" id="KW-1133">Transmembrane helix</keyword>
<accession>A0AAQ3K4E6</accession>
<evidence type="ECO:0000313" key="3">
    <source>
        <dbReference type="EMBL" id="WOL00934.1"/>
    </source>
</evidence>
<keyword evidence="2" id="KW-0812">Transmembrane</keyword>
<dbReference type="EMBL" id="CP136892">
    <property type="protein sequence ID" value="WOL00934.1"/>
    <property type="molecule type" value="Genomic_DNA"/>
</dbReference>
<dbReference type="Proteomes" id="UP001327560">
    <property type="component" value="Chromosome 3"/>
</dbReference>
<reference evidence="3 4" key="1">
    <citation type="submission" date="2023-10" db="EMBL/GenBank/DDBJ databases">
        <title>Chromosome-scale genome assembly provides insights into flower coloration mechanisms of Canna indica.</title>
        <authorList>
            <person name="Li C."/>
        </authorList>
    </citation>
    <scope>NUCLEOTIDE SEQUENCE [LARGE SCALE GENOMIC DNA]</scope>
    <source>
        <tissue evidence="3">Flower</tissue>
    </source>
</reference>
<evidence type="ECO:0000313" key="4">
    <source>
        <dbReference type="Proteomes" id="UP001327560"/>
    </source>
</evidence>
<keyword evidence="2" id="KW-0472">Membrane</keyword>
<sequence>MEQALHKGRKPQSSYVLEDILRDVEGGVLQALQGVDAALRRGDKENPLKQVVLLSIAVMLLALSAAAGNAMGARTVFGKTSTSTDFFAGIENRNIIPAKNLTASNVFSATTLQGNGEMDGESAVSKRSVPGGPNPGSDHMLLN</sequence>
<keyword evidence="4" id="KW-1185">Reference proteome</keyword>